<feature type="non-terminal residue" evidence="2">
    <location>
        <position position="1"/>
    </location>
</feature>
<dbReference type="EMBL" id="JAHRHJ020000005">
    <property type="protein sequence ID" value="KAH9315714.1"/>
    <property type="molecule type" value="Genomic_DNA"/>
</dbReference>
<accession>A0AA38G333</accession>
<name>A0AA38G333_TAXCH</name>
<comment type="caution">
    <text evidence="2">The sequence shown here is derived from an EMBL/GenBank/DDBJ whole genome shotgun (WGS) entry which is preliminary data.</text>
</comment>
<keyword evidence="3" id="KW-1185">Reference proteome</keyword>
<sequence length="67" mass="8572">NTFQIQVVSRRQGEFERLKREREERLADRRAKRKHEREMRRKMEYSRRQEEAKLIKLKEEEEARKRE</sequence>
<dbReference type="AlphaFoldDB" id="A0AA38G333"/>
<evidence type="ECO:0000256" key="1">
    <source>
        <dbReference type="SAM" id="MobiDB-lite"/>
    </source>
</evidence>
<feature type="region of interest" description="Disordered" evidence="1">
    <location>
        <begin position="25"/>
        <end position="49"/>
    </location>
</feature>
<protein>
    <submittedName>
        <fullName evidence="2">Uncharacterized protein</fullName>
    </submittedName>
</protein>
<proteinExistence type="predicted"/>
<evidence type="ECO:0000313" key="3">
    <source>
        <dbReference type="Proteomes" id="UP000824469"/>
    </source>
</evidence>
<evidence type="ECO:0000313" key="2">
    <source>
        <dbReference type="EMBL" id="KAH9315714.1"/>
    </source>
</evidence>
<gene>
    <name evidence="2" type="ORF">KI387_024341</name>
</gene>
<reference evidence="2 3" key="1">
    <citation type="journal article" date="2021" name="Nat. Plants">
        <title>The Taxus genome provides insights into paclitaxel biosynthesis.</title>
        <authorList>
            <person name="Xiong X."/>
            <person name="Gou J."/>
            <person name="Liao Q."/>
            <person name="Li Y."/>
            <person name="Zhou Q."/>
            <person name="Bi G."/>
            <person name="Li C."/>
            <person name="Du R."/>
            <person name="Wang X."/>
            <person name="Sun T."/>
            <person name="Guo L."/>
            <person name="Liang H."/>
            <person name="Lu P."/>
            <person name="Wu Y."/>
            <person name="Zhang Z."/>
            <person name="Ro D.K."/>
            <person name="Shang Y."/>
            <person name="Huang S."/>
            <person name="Yan J."/>
        </authorList>
    </citation>
    <scope>NUCLEOTIDE SEQUENCE [LARGE SCALE GENOMIC DNA]</scope>
    <source>
        <strain evidence="2">Ta-2019</strain>
    </source>
</reference>
<dbReference type="Proteomes" id="UP000824469">
    <property type="component" value="Unassembled WGS sequence"/>
</dbReference>
<feature type="non-terminal residue" evidence="2">
    <location>
        <position position="67"/>
    </location>
</feature>
<organism evidence="2 3">
    <name type="scientific">Taxus chinensis</name>
    <name type="common">Chinese yew</name>
    <name type="synonym">Taxus wallichiana var. chinensis</name>
    <dbReference type="NCBI Taxonomy" id="29808"/>
    <lineage>
        <taxon>Eukaryota</taxon>
        <taxon>Viridiplantae</taxon>
        <taxon>Streptophyta</taxon>
        <taxon>Embryophyta</taxon>
        <taxon>Tracheophyta</taxon>
        <taxon>Spermatophyta</taxon>
        <taxon>Pinopsida</taxon>
        <taxon>Pinidae</taxon>
        <taxon>Conifers II</taxon>
        <taxon>Cupressales</taxon>
        <taxon>Taxaceae</taxon>
        <taxon>Taxus</taxon>
    </lineage>
</organism>
<feature type="compositionally biased region" description="Basic and acidic residues" evidence="1">
    <location>
        <begin position="36"/>
        <end position="49"/>
    </location>
</feature>